<comment type="subcellular location">
    <subcellularLocation>
        <location evidence="1">Cell inner membrane</location>
        <topology evidence="1">Single-pass membrane protein</topology>
    </subcellularLocation>
</comment>
<evidence type="ECO:0000256" key="7">
    <source>
        <dbReference type="ARBA" id="ARBA00022989"/>
    </source>
</evidence>
<dbReference type="Pfam" id="PF25994">
    <property type="entry name" value="HH_AprE"/>
    <property type="match status" value="1"/>
</dbReference>
<evidence type="ECO:0000256" key="11">
    <source>
        <dbReference type="SAM" id="Phobius"/>
    </source>
</evidence>
<dbReference type="InterPro" id="IPR058781">
    <property type="entry name" value="HH_AprE-like"/>
</dbReference>
<dbReference type="PANTHER" id="PTHR30386">
    <property type="entry name" value="MEMBRANE FUSION SUBUNIT OF EMRAB-TOLC MULTIDRUG EFFLUX PUMP"/>
    <property type="match status" value="1"/>
</dbReference>
<feature type="domain" description="AprE-like long alpha-helical hairpin" evidence="12">
    <location>
        <begin position="138"/>
        <end position="322"/>
    </location>
</feature>
<evidence type="ECO:0000256" key="2">
    <source>
        <dbReference type="ARBA" id="ARBA00009477"/>
    </source>
</evidence>
<feature type="coiled-coil region" evidence="9">
    <location>
        <begin position="252"/>
        <end position="315"/>
    </location>
</feature>
<keyword evidence="3" id="KW-0813">Transport</keyword>
<name>A0A7T5R2E5_9BACT</name>
<evidence type="ECO:0000256" key="4">
    <source>
        <dbReference type="ARBA" id="ARBA00022475"/>
    </source>
</evidence>
<evidence type="ECO:0000256" key="1">
    <source>
        <dbReference type="ARBA" id="ARBA00004377"/>
    </source>
</evidence>
<dbReference type="EMBL" id="CP066681">
    <property type="protein sequence ID" value="QQG36283.1"/>
    <property type="molecule type" value="Genomic_DNA"/>
</dbReference>
<dbReference type="InterPro" id="IPR006144">
    <property type="entry name" value="Secretion_HlyD_CS"/>
</dbReference>
<proteinExistence type="inferred from homology"/>
<feature type="domain" description="AprE-like beta-barrel" evidence="13">
    <location>
        <begin position="364"/>
        <end position="453"/>
    </location>
</feature>
<evidence type="ECO:0000313" key="15">
    <source>
        <dbReference type="Proteomes" id="UP000595362"/>
    </source>
</evidence>
<evidence type="ECO:0000259" key="13">
    <source>
        <dbReference type="Pfam" id="PF26002"/>
    </source>
</evidence>
<dbReference type="Proteomes" id="UP000595362">
    <property type="component" value="Chromosome"/>
</dbReference>
<feature type="coiled-coil region" evidence="9">
    <location>
        <begin position="186"/>
        <end position="220"/>
    </location>
</feature>
<gene>
    <name evidence="14" type="ORF">HYS17_00370</name>
</gene>
<dbReference type="PRINTS" id="PR01490">
    <property type="entry name" value="RTXTOXIND"/>
</dbReference>
<reference evidence="14 15" key="1">
    <citation type="submission" date="2020-07" db="EMBL/GenBank/DDBJ databases">
        <title>Huge and variable diversity of episymbiotic CPR bacteria and DPANN archaea in groundwater ecosystems.</title>
        <authorList>
            <person name="He C.Y."/>
            <person name="Keren R."/>
            <person name="Whittaker M."/>
            <person name="Farag I.F."/>
            <person name="Doudna J."/>
            <person name="Cate J.H.D."/>
            <person name="Banfield J.F."/>
        </authorList>
    </citation>
    <scope>NUCLEOTIDE SEQUENCE [LARGE SCALE GENOMIC DNA]</scope>
    <source>
        <strain evidence="14">NC_groundwater_70_Ag_B-0.1um_54_66</strain>
    </source>
</reference>
<accession>A0A7T5R2E5</accession>
<keyword evidence="4" id="KW-1003">Cell membrane</keyword>
<evidence type="ECO:0000256" key="10">
    <source>
        <dbReference type="SAM" id="MobiDB-lite"/>
    </source>
</evidence>
<evidence type="ECO:0000256" key="5">
    <source>
        <dbReference type="ARBA" id="ARBA00022519"/>
    </source>
</evidence>
<evidence type="ECO:0000313" key="14">
    <source>
        <dbReference type="EMBL" id="QQG36283.1"/>
    </source>
</evidence>
<dbReference type="PANTHER" id="PTHR30386:SF26">
    <property type="entry name" value="TRANSPORT PROTEIN COMB"/>
    <property type="match status" value="1"/>
</dbReference>
<keyword evidence="6 11" id="KW-0812">Transmembrane</keyword>
<organism evidence="14 15">
    <name type="scientific">Micavibrio aeruginosavorus</name>
    <dbReference type="NCBI Taxonomy" id="349221"/>
    <lineage>
        <taxon>Bacteria</taxon>
        <taxon>Pseudomonadati</taxon>
        <taxon>Bdellovibrionota</taxon>
        <taxon>Bdellovibrionia</taxon>
        <taxon>Bdellovibrionales</taxon>
        <taxon>Pseudobdellovibrionaceae</taxon>
        <taxon>Micavibrio</taxon>
    </lineage>
</organism>
<evidence type="ECO:0000256" key="8">
    <source>
        <dbReference type="ARBA" id="ARBA00023136"/>
    </source>
</evidence>
<keyword evidence="8 11" id="KW-0472">Membrane</keyword>
<keyword evidence="9" id="KW-0175">Coiled coil</keyword>
<dbReference type="InterPro" id="IPR010129">
    <property type="entry name" value="T1SS_HlyD"/>
</dbReference>
<keyword evidence="5" id="KW-0997">Cell inner membrane</keyword>
<sequence length="476" mass="52811">MNQPAQKKKSAAATPKSAEAATINQNDEWARIQADWARVQVEKLHAKADRFFTADEDIPLHQHILLLSITAFFAFFIVWANFATLDEVTRGQGRVIPSSEIQKLQSLEGGIIDEFMVKEGEEVTAGQILVRLRDVQATSELGANQKRVLGLKAKIARLQAEAEVKSAPDFSEDVMKGVPDSVTEELNTFRANRQNLQNQLMVTEQQLAQRKQEISELRGRVSDVRGVIALARQEMETIRPLVERGSAPKLELLQKEREIKERQTELNSLESSAPRIQATIEEAEARIKEVKSSFAAQAQTELAATQIELNSLGETLGALQDRKTRTEIKSPVNGYVKEITVNTVGGVVQPGMDIIEIVPKDDQLLVEAQIRPADIAFLHPGQGAMVKITAYDFSIYGGLKGEVIDISADSITNEEGESFYRVRVRTFEASLKRKGEVLPIIPGMVASVDILTGKKTVMEYILKPIIKTINESMGER</sequence>
<feature type="compositionally biased region" description="Basic residues" evidence="10">
    <location>
        <begin position="1"/>
        <end position="10"/>
    </location>
</feature>
<feature type="region of interest" description="Disordered" evidence="10">
    <location>
        <begin position="1"/>
        <end position="21"/>
    </location>
</feature>
<dbReference type="Pfam" id="PF26002">
    <property type="entry name" value="Beta-barrel_AprE"/>
    <property type="match status" value="1"/>
</dbReference>
<dbReference type="InterPro" id="IPR050739">
    <property type="entry name" value="MFP"/>
</dbReference>
<evidence type="ECO:0000256" key="6">
    <source>
        <dbReference type="ARBA" id="ARBA00022692"/>
    </source>
</evidence>
<feature type="transmembrane region" description="Helical" evidence="11">
    <location>
        <begin position="64"/>
        <end position="82"/>
    </location>
</feature>
<dbReference type="PROSITE" id="PS00543">
    <property type="entry name" value="HLYD_FAMILY"/>
    <property type="match status" value="1"/>
</dbReference>
<comment type="similarity">
    <text evidence="2">Belongs to the membrane fusion protein (MFP) (TC 8.A.1) family.</text>
</comment>
<keyword evidence="7 11" id="KW-1133">Transmembrane helix</keyword>
<protein>
    <submittedName>
        <fullName evidence="14">HlyD family type I secretion periplasmic adaptor subunit</fullName>
    </submittedName>
</protein>
<feature type="compositionally biased region" description="Low complexity" evidence="10">
    <location>
        <begin position="11"/>
        <end position="21"/>
    </location>
</feature>
<dbReference type="Gene3D" id="2.40.30.170">
    <property type="match status" value="1"/>
</dbReference>
<evidence type="ECO:0000256" key="9">
    <source>
        <dbReference type="SAM" id="Coils"/>
    </source>
</evidence>
<evidence type="ECO:0000259" key="12">
    <source>
        <dbReference type="Pfam" id="PF25994"/>
    </source>
</evidence>
<evidence type="ECO:0000256" key="3">
    <source>
        <dbReference type="ARBA" id="ARBA00022448"/>
    </source>
</evidence>
<dbReference type="AlphaFoldDB" id="A0A7T5R2E5"/>
<dbReference type="InterPro" id="IPR058982">
    <property type="entry name" value="Beta-barrel_AprE"/>
</dbReference>
<dbReference type="NCBIfam" id="TIGR01843">
    <property type="entry name" value="type_I_hlyD"/>
    <property type="match status" value="1"/>
</dbReference>
<dbReference type="GO" id="GO:0005886">
    <property type="term" value="C:plasma membrane"/>
    <property type="evidence" value="ECO:0007669"/>
    <property type="project" value="UniProtKB-SubCell"/>
</dbReference>
<dbReference type="GO" id="GO:0009306">
    <property type="term" value="P:protein secretion"/>
    <property type="evidence" value="ECO:0007669"/>
    <property type="project" value="InterPro"/>
</dbReference>